<feature type="non-terminal residue" evidence="2">
    <location>
        <position position="1"/>
    </location>
</feature>
<dbReference type="AlphaFoldDB" id="A0A3E2HLU3"/>
<gene>
    <name evidence="2" type="ORF">B7463_g2259</name>
</gene>
<evidence type="ECO:0000313" key="3">
    <source>
        <dbReference type="Proteomes" id="UP000258309"/>
    </source>
</evidence>
<dbReference type="SUPFAM" id="SSF69118">
    <property type="entry name" value="AhpD-like"/>
    <property type="match status" value="1"/>
</dbReference>
<dbReference type="OMA" id="NNAAYVW"/>
<reference evidence="2 3" key="1">
    <citation type="submission" date="2018-05" db="EMBL/GenBank/DDBJ databases">
        <title>Draft genome sequence of Scytalidium lignicola DSM 105466, a ubiquitous saprotrophic fungus.</title>
        <authorList>
            <person name="Buettner E."/>
            <person name="Gebauer A.M."/>
            <person name="Hofrichter M."/>
            <person name="Liers C."/>
            <person name="Kellner H."/>
        </authorList>
    </citation>
    <scope>NUCLEOTIDE SEQUENCE [LARGE SCALE GENOMIC DNA]</scope>
    <source>
        <strain evidence="2 3">DSM 105466</strain>
    </source>
</reference>
<dbReference type="PANTHER" id="PTHR34846:SF11">
    <property type="entry name" value="4-CARBOXYMUCONOLACTONE DECARBOXYLASE FAMILY PROTEIN (AFU_ORTHOLOGUE AFUA_6G11590)"/>
    <property type="match status" value="1"/>
</dbReference>
<evidence type="ECO:0000259" key="1">
    <source>
        <dbReference type="Pfam" id="PF02627"/>
    </source>
</evidence>
<dbReference type="OrthoDB" id="9998495at2759"/>
<keyword evidence="3" id="KW-1185">Reference proteome</keyword>
<accession>A0A3E2HLU3</accession>
<feature type="domain" description="Carboxymuconolactone decarboxylase-like" evidence="1">
    <location>
        <begin position="43"/>
        <end position="105"/>
    </location>
</feature>
<feature type="non-terminal residue" evidence="2">
    <location>
        <position position="184"/>
    </location>
</feature>
<dbReference type="Gene3D" id="1.20.1290.10">
    <property type="entry name" value="AhpD-like"/>
    <property type="match status" value="1"/>
</dbReference>
<dbReference type="Pfam" id="PF02627">
    <property type="entry name" value="CMD"/>
    <property type="match status" value="1"/>
</dbReference>
<dbReference type="InterPro" id="IPR029032">
    <property type="entry name" value="AhpD-like"/>
</dbReference>
<name>A0A3E2HLU3_SCYLI</name>
<proteinExistence type="predicted"/>
<dbReference type="Proteomes" id="UP000258309">
    <property type="component" value="Unassembled WGS sequence"/>
</dbReference>
<sequence>MRLPYTDNPPNVSNTEDEQILERVLKRRRGSLIALDRTLLHAPKITDGFNAFMIALRTQNSLPADVRETAFCRVAAITGCWYEWEIHSQIAGDAGVSQRGLQSIRNRDSIDTTGLESRQAAVLKYADAITRTAFVPSEIFNSVRQFFNEKEMVELTASIAGFNTVARFCVALDVGENNDQGQES</sequence>
<dbReference type="EMBL" id="NCSJ02000025">
    <property type="protein sequence ID" value="RFU34142.1"/>
    <property type="molecule type" value="Genomic_DNA"/>
</dbReference>
<dbReference type="GO" id="GO:0051920">
    <property type="term" value="F:peroxiredoxin activity"/>
    <property type="evidence" value="ECO:0007669"/>
    <property type="project" value="InterPro"/>
</dbReference>
<comment type="caution">
    <text evidence="2">The sequence shown here is derived from an EMBL/GenBank/DDBJ whole genome shotgun (WGS) entry which is preliminary data.</text>
</comment>
<protein>
    <recommendedName>
        <fullName evidence="1">Carboxymuconolactone decarboxylase-like domain-containing protein</fullName>
    </recommendedName>
</protein>
<organism evidence="2 3">
    <name type="scientific">Scytalidium lignicola</name>
    <name type="common">Hyphomycete</name>
    <dbReference type="NCBI Taxonomy" id="5539"/>
    <lineage>
        <taxon>Eukaryota</taxon>
        <taxon>Fungi</taxon>
        <taxon>Dikarya</taxon>
        <taxon>Ascomycota</taxon>
        <taxon>Pezizomycotina</taxon>
        <taxon>Leotiomycetes</taxon>
        <taxon>Leotiomycetes incertae sedis</taxon>
        <taxon>Scytalidium</taxon>
    </lineage>
</organism>
<dbReference type="InterPro" id="IPR003779">
    <property type="entry name" value="CMD-like"/>
</dbReference>
<dbReference type="PANTHER" id="PTHR34846">
    <property type="entry name" value="4-CARBOXYMUCONOLACTONE DECARBOXYLASE FAMILY PROTEIN (AFU_ORTHOLOGUE AFUA_6G11590)"/>
    <property type="match status" value="1"/>
</dbReference>
<evidence type="ECO:0000313" key="2">
    <source>
        <dbReference type="EMBL" id="RFU34142.1"/>
    </source>
</evidence>